<dbReference type="InterPro" id="IPR039422">
    <property type="entry name" value="MarR/SlyA-like"/>
</dbReference>
<dbReference type="InterPro" id="IPR000835">
    <property type="entry name" value="HTH_MarR-typ"/>
</dbReference>
<dbReference type="InterPro" id="IPR036388">
    <property type="entry name" value="WH-like_DNA-bd_sf"/>
</dbReference>
<dbReference type="RefSeq" id="WP_142554790.1">
    <property type="nucleotide sequence ID" value="NZ_VIFX01000040.1"/>
</dbReference>
<dbReference type="PRINTS" id="PR00598">
    <property type="entry name" value="HTHMARR"/>
</dbReference>
<dbReference type="SUPFAM" id="SSF46785">
    <property type="entry name" value="Winged helix' DNA-binding domain"/>
    <property type="match status" value="1"/>
</dbReference>
<dbReference type="GO" id="GO:0006950">
    <property type="term" value="P:response to stress"/>
    <property type="evidence" value="ECO:0007669"/>
    <property type="project" value="TreeGrafter"/>
</dbReference>
<keyword evidence="3" id="KW-1185">Reference proteome</keyword>
<name>A0A544VUQ0_9MYCO</name>
<dbReference type="Proteomes" id="UP000315759">
    <property type="component" value="Unassembled WGS sequence"/>
</dbReference>
<gene>
    <name evidence="2" type="ORF">D8S82_25565</name>
</gene>
<dbReference type="Pfam" id="PF12802">
    <property type="entry name" value="MarR_2"/>
    <property type="match status" value="1"/>
</dbReference>
<evidence type="ECO:0000313" key="3">
    <source>
        <dbReference type="Proteomes" id="UP000315759"/>
    </source>
</evidence>
<dbReference type="PANTHER" id="PTHR33164:SF95">
    <property type="entry name" value="TRANSCRIPTIONAL REGULATOR"/>
    <property type="match status" value="1"/>
</dbReference>
<dbReference type="EMBL" id="VIFX01000040">
    <property type="protein sequence ID" value="TQR83707.1"/>
    <property type="molecule type" value="Genomic_DNA"/>
</dbReference>
<dbReference type="GO" id="GO:0003700">
    <property type="term" value="F:DNA-binding transcription factor activity"/>
    <property type="evidence" value="ECO:0007669"/>
    <property type="project" value="InterPro"/>
</dbReference>
<dbReference type="AlphaFoldDB" id="A0A544VUQ0"/>
<reference evidence="2 3" key="1">
    <citation type="submission" date="2018-10" db="EMBL/GenBank/DDBJ databases">
        <title>Draft genome of Mycobacterium hodleri strain B.</title>
        <authorList>
            <person name="Amande T.J."/>
            <person name="Mcgenity T.J."/>
        </authorList>
    </citation>
    <scope>NUCLEOTIDE SEQUENCE [LARGE SCALE GENOMIC DNA]</scope>
    <source>
        <strain evidence="2 3">B</strain>
    </source>
</reference>
<evidence type="ECO:0000313" key="2">
    <source>
        <dbReference type="EMBL" id="TQR83707.1"/>
    </source>
</evidence>
<dbReference type="SMART" id="SM00347">
    <property type="entry name" value="HTH_MARR"/>
    <property type="match status" value="1"/>
</dbReference>
<feature type="domain" description="HTH marR-type" evidence="1">
    <location>
        <begin position="7"/>
        <end position="139"/>
    </location>
</feature>
<proteinExistence type="predicted"/>
<comment type="caution">
    <text evidence="2">The sequence shown here is derived from an EMBL/GenBank/DDBJ whole genome shotgun (WGS) entry which is preliminary data.</text>
</comment>
<sequence>MRKQPRRPDLAAMLAPLVRELAAAERPILEAHGLTMWGYVVLLALDRSPMRTQAALAEAIGADKTRIIATLDDLQDSGFIERTPDPDDRRVRLLAITESGRAVKDAAQADVQRGEERWLGELNGDERRVFLDVLQRLTQDHTG</sequence>
<dbReference type="PANTHER" id="PTHR33164">
    <property type="entry name" value="TRANSCRIPTIONAL REGULATOR, MARR FAMILY"/>
    <property type="match status" value="1"/>
</dbReference>
<dbReference type="Gene3D" id="1.10.10.10">
    <property type="entry name" value="Winged helix-like DNA-binding domain superfamily/Winged helix DNA-binding domain"/>
    <property type="match status" value="1"/>
</dbReference>
<accession>A0A544VUQ0</accession>
<evidence type="ECO:0000259" key="1">
    <source>
        <dbReference type="PROSITE" id="PS50995"/>
    </source>
</evidence>
<organism evidence="2 3">
    <name type="scientific">Mycolicibacterium hodleri</name>
    <dbReference type="NCBI Taxonomy" id="49897"/>
    <lineage>
        <taxon>Bacteria</taxon>
        <taxon>Bacillati</taxon>
        <taxon>Actinomycetota</taxon>
        <taxon>Actinomycetes</taxon>
        <taxon>Mycobacteriales</taxon>
        <taxon>Mycobacteriaceae</taxon>
        <taxon>Mycolicibacterium</taxon>
    </lineage>
</organism>
<protein>
    <submittedName>
        <fullName evidence="2">MarR family transcriptional regulator</fullName>
    </submittedName>
</protein>
<dbReference type="PROSITE" id="PS50995">
    <property type="entry name" value="HTH_MARR_2"/>
    <property type="match status" value="1"/>
</dbReference>
<dbReference type="InterPro" id="IPR036390">
    <property type="entry name" value="WH_DNA-bd_sf"/>
</dbReference>